<evidence type="ECO:0000256" key="3">
    <source>
        <dbReference type="ARBA" id="ARBA00022833"/>
    </source>
</evidence>
<name>A0A9N8KZL3_CHRIL</name>
<evidence type="ECO:0000256" key="5">
    <source>
        <dbReference type="SAM" id="MobiDB-lite"/>
    </source>
</evidence>
<dbReference type="OrthoDB" id="10069167at2759"/>
<dbReference type="EMBL" id="LR824011">
    <property type="protein sequence ID" value="CAD0198047.1"/>
    <property type="molecule type" value="Genomic_DNA"/>
</dbReference>
<dbReference type="Proteomes" id="UP001154114">
    <property type="component" value="Chromosome 8"/>
</dbReference>
<dbReference type="PANTHER" id="PTHR24211">
    <property type="entry name" value="LIM DOMAIN-CONTAINING PROTEIN"/>
    <property type="match status" value="1"/>
</dbReference>
<feature type="compositionally biased region" description="Polar residues" evidence="5">
    <location>
        <begin position="397"/>
        <end position="452"/>
    </location>
</feature>
<dbReference type="GO" id="GO:0008270">
    <property type="term" value="F:zinc ion binding"/>
    <property type="evidence" value="ECO:0007669"/>
    <property type="project" value="InterPro"/>
</dbReference>
<evidence type="ECO:0000256" key="1">
    <source>
        <dbReference type="ARBA" id="ARBA00022723"/>
    </source>
</evidence>
<feature type="domain" description="LIM zinc-binding" evidence="6">
    <location>
        <begin position="196"/>
        <end position="235"/>
    </location>
</feature>
<feature type="region of interest" description="Disordered" evidence="5">
    <location>
        <begin position="381"/>
        <end position="456"/>
    </location>
</feature>
<feature type="compositionally biased region" description="Low complexity" evidence="5">
    <location>
        <begin position="598"/>
        <end position="609"/>
    </location>
</feature>
<dbReference type="InterPro" id="IPR001781">
    <property type="entry name" value="Znf_LIM"/>
</dbReference>
<dbReference type="InterPro" id="IPR010442">
    <property type="entry name" value="PET_domain"/>
</dbReference>
<dbReference type="AlphaFoldDB" id="A0A9N8KZL3"/>
<evidence type="ECO:0000313" key="8">
    <source>
        <dbReference type="Proteomes" id="UP001154114"/>
    </source>
</evidence>
<dbReference type="CDD" id="cd09340">
    <property type="entry name" value="LIM1_Testin_like"/>
    <property type="match status" value="1"/>
</dbReference>
<dbReference type="InterPro" id="IPR047120">
    <property type="entry name" value="Pk/Esn/Tes"/>
</dbReference>
<sequence length="652" mass="73290">MPPTETTNDGMLCLSRHENCPWSEALKSADVNWTGLQYTCLKVLHLYCKVFEKEDVLDMVIRKTCKSCGCDRLKHSVYHEELGSVRDRLGLRESKINHHSYDSPPGLTAKQTELYWSSLAERAPTGLGGATGAAAWRAWRTRALASQLPKQDLSLAHCRHIDENHRKQYEDFVAARNEIALDIGVASQYHGASIECMGCNKPIRSGSITVQAPRIGEEAYFHPTCFSCAECDELLVELAYCALDGRLYCVRHYAERLKPRCHACDEPCLFEDFEMGLLLSVVLTYAGANEAIECIKHLLSGVLPYTSPELQELAEYYAAQLRKATNASSAADWTKECGQGYLCLTQDKNGKLKSAAVKYYDDRADSTPILFSTKISSFGQESLDSQTSEDNNKSERYNTPTKTKTILANNTSESISVGQRNRSPTPRETISDSNHNSFTSNSIATTPQSPDSNDVVDGAKEKLTWHYRPLSPDRTPPALPEIHFQSFDEDKRGVYTEDFLRSLDGIKFRPLQRSDPSGRRRSFKKRHSSSSNSSRDSRASREEELKMFTSLEEAEFERMNKAEQVGGFGSTPNLSARSHSRSRSRENSRERRPEHWSVEASVDSVASEDNANELKPHLKDVPKLNSFEEEPNETKEVIEEEEEVDFWGSGGD</sequence>
<dbReference type="Pfam" id="PF00412">
    <property type="entry name" value="LIM"/>
    <property type="match status" value="1"/>
</dbReference>
<dbReference type="SMART" id="SM00132">
    <property type="entry name" value="LIM"/>
    <property type="match status" value="1"/>
</dbReference>
<keyword evidence="1" id="KW-0479">Metal-binding</keyword>
<dbReference type="PROSITE" id="PS00478">
    <property type="entry name" value="LIM_DOMAIN_1"/>
    <property type="match status" value="1"/>
</dbReference>
<evidence type="ECO:0000256" key="2">
    <source>
        <dbReference type="ARBA" id="ARBA00022737"/>
    </source>
</evidence>
<feature type="compositionally biased region" description="Basic and acidic residues" evidence="5">
    <location>
        <begin position="612"/>
        <end position="622"/>
    </location>
</feature>
<dbReference type="Gene3D" id="2.10.110.10">
    <property type="entry name" value="Cysteine Rich Protein"/>
    <property type="match status" value="1"/>
</dbReference>
<reference evidence="7" key="1">
    <citation type="submission" date="2021-12" db="EMBL/GenBank/DDBJ databases">
        <authorList>
            <person name="King R."/>
        </authorList>
    </citation>
    <scope>NUCLEOTIDE SEQUENCE</scope>
</reference>
<feature type="region of interest" description="Disordered" evidence="5">
    <location>
        <begin position="509"/>
        <end position="543"/>
    </location>
</feature>
<gene>
    <name evidence="7" type="ORF">CINC_LOCUS12325</name>
</gene>
<feature type="compositionally biased region" description="Basic residues" evidence="5">
    <location>
        <begin position="519"/>
        <end position="528"/>
    </location>
</feature>
<keyword evidence="4" id="KW-0440">LIM domain</keyword>
<proteinExistence type="predicted"/>
<dbReference type="PANTHER" id="PTHR24211:SF37">
    <property type="entry name" value="PROTEIN ESPINAS-LIKE PROTEIN"/>
    <property type="match status" value="1"/>
</dbReference>
<keyword evidence="8" id="KW-1185">Reference proteome</keyword>
<feature type="compositionally biased region" description="Basic and acidic residues" evidence="5">
    <location>
        <begin position="583"/>
        <end position="597"/>
    </location>
</feature>
<dbReference type="Pfam" id="PF06297">
    <property type="entry name" value="PET"/>
    <property type="match status" value="1"/>
</dbReference>
<evidence type="ECO:0000256" key="4">
    <source>
        <dbReference type="ARBA" id="ARBA00023038"/>
    </source>
</evidence>
<evidence type="ECO:0000259" key="6">
    <source>
        <dbReference type="PROSITE" id="PS00478"/>
    </source>
</evidence>
<evidence type="ECO:0000313" key="7">
    <source>
        <dbReference type="EMBL" id="CAD0198047.1"/>
    </source>
</evidence>
<feature type="region of interest" description="Disordered" evidence="5">
    <location>
        <begin position="563"/>
        <end position="652"/>
    </location>
</feature>
<accession>A0A9N8KZL3</accession>
<organism evidence="7 8">
    <name type="scientific">Chrysodeixis includens</name>
    <name type="common">Soybean looper</name>
    <name type="synonym">Pseudoplusia includens</name>
    <dbReference type="NCBI Taxonomy" id="689277"/>
    <lineage>
        <taxon>Eukaryota</taxon>
        <taxon>Metazoa</taxon>
        <taxon>Ecdysozoa</taxon>
        <taxon>Arthropoda</taxon>
        <taxon>Hexapoda</taxon>
        <taxon>Insecta</taxon>
        <taxon>Pterygota</taxon>
        <taxon>Neoptera</taxon>
        <taxon>Endopterygota</taxon>
        <taxon>Lepidoptera</taxon>
        <taxon>Glossata</taxon>
        <taxon>Ditrysia</taxon>
        <taxon>Noctuoidea</taxon>
        <taxon>Noctuidae</taxon>
        <taxon>Plusiinae</taxon>
        <taxon>Chrysodeixis</taxon>
    </lineage>
</organism>
<keyword evidence="3" id="KW-0862">Zinc</keyword>
<keyword evidence="2" id="KW-0677">Repeat</keyword>
<protein>
    <recommendedName>
        <fullName evidence="6">LIM zinc-binding domain-containing protein</fullName>
    </recommendedName>
</protein>
<dbReference type="SUPFAM" id="SSF57716">
    <property type="entry name" value="Glucocorticoid receptor-like (DNA-binding domain)"/>
    <property type="match status" value="1"/>
</dbReference>